<dbReference type="InterPro" id="IPR000182">
    <property type="entry name" value="GNAT_dom"/>
</dbReference>
<dbReference type="SUPFAM" id="SSF55729">
    <property type="entry name" value="Acyl-CoA N-acyltransferases (Nat)"/>
    <property type="match status" value="2"/>
</dbReference>
<comment type="caution">
    <text evidence="3">The sequence shown here is derived from an EMBL/GenBank/DDBJ whole genome shotgun (WGS) entry which is preliminary data.</text>
</comment>
<dbReference type="GO" id="GO:0016747">
    <property type="term" value="F:acyltransferase activity, transferring groups other than amino-acyl groups"/>
    <property type="evidence" value="ECO:0007669"/>
    <property type="project" value="InterPro"/>
</dbReference>
<evidence type="ECO:0000313" key="3">
    <source>
        <dbReference type="EMBL" id="TMQ48373.1"/>
    </source>
</evidence>
<dbReference type="AlphaFoldDB" id="A0A538SAG8"/>
<feature type="compositionally biased region" description="Basic residues" evidence="1">
    <location>
        <begin position="1"/>
        <end position="15"/>
    </location>
</feature>
<gene>
    <name evidence="3" type="ORF">E6K73_12145</name>
</gene>
<dbReference type="Proteomes" id="UP000320184">
    <property type="component" value="Unassembled WGS sequence"/>
</dbReference>
<accession>A0A538SAG8</accession>
<dbReference type="Gene3D" id="3.40.630.30">
    <property type="match status" value="1"/>
</dbReference>
<name>A0A538SAG8_UNCEI</name>
<sequence length="367" mass="41221">MARRASKRGPPRRPAPRPSKESIEASCAPPGCTVHPTAWRRSPSIAYFVQAMEFSLRPIRPSDIESIHGLQRRVEERDRIPIATPREEIEDWLHEPHFDLARDSRLAESGGKVVAWGRIWHQPSEVREQQAYLHGAVDPALRGMGIGSGLLSWQIERAGEILRDGPPPLPRFIRVHAYDHEYAAHRLYERHGLIPIRYSEVLLRDLEALPAVTPVVGIEIVGWQPSLTEQARRARNHAFADHWGSVPRDKLAWDHVLAAFGTRLDLSYVALEGDRVVGICRNGHFPGDEAINGRRDGWIVQAGVIRSHRKRGIASALITRSLAAFKAAGFTHSALGVDSENPTGAYQLYERLGYRSIHRSVVRQMTV</sequence>
<keyword evidence="3" id="KW-0808">Transferase</keyword>
<dbReference type="Pfam" id="PF00583">
    <property type="entry name" value="Acetyltransf_1"/>
    <property type="match status" value="2"/>
</dbReference>
<dbReference type="CDD" id="cd04301">
    <property type="entry name" value="NAT_SF"/>
    <property type="match status" value="2"/>
</dbReference>
<evidence type="ECO:0000313" key="4">
    <source>
        <dbReference type="Proteomes" id="UP000320184"/>
    </source>
</evidence>
<organism evidence="3 4">
    <name type="scientific">Eiseniibacteriota bacterium</name>
    <dbReference type="NCBI Taxonomy" id="2212470"/>
    <lineage>
        <taxon>Bacteria</taxon>
        <taxon>Candidatus Eiseniibacteriota</taxon>
    </lineage>
</organism>
<feature type="region of interest" description="Disordered" evidence="1">
    <location>
        <begin position="1"/>
        <end position="31"/>
    </location>
</feature>
<dbReference type="PROSITE" id="PS51186">
    <property type="entry name" value="GNAT"/>
    <property type="match status" value="2"/>
</dbReference>
<dbReference type="InterPro" id="IPR016181">
    <property type="entry name" value="Acyl_CoA_acyltransferase"/>
</dbReference>
<dbReference type="EMBL" id="VBOT01000143">
    <property type="protein sequence ID" value="TMQ48373.1"/>
    <property type="molecule type" value="Genomic_DNA"/>
</dbReference>
<evidence type="ECO:0000256" key="1">
    <source>
        <dbReference type="SAM" id="MobiDB-lite"/>
    </source>
</evidence>
<evidence type="ECO:0000259" key="2">
    <source>
        <dbReference type="PROSITE" id="PS51186"/>
    </source>
</evidence>
<proteinExistence type="predicted"/>
<dbReference type="PANTHER" id="PTHR43617">
    <property type="entry name" value="L-AMINO ACID N-ACETYLTRANSFERASE"/>
    <property type="match status" value="1"/>
</dbReference>
<dbReference type="InterPro" id="IPR050276">
    <property type="entry name" value="MshD_Acetyltransferase"/>
</dbReference>
<feature type="domain" description="N-acetyltransferase" evidence="2">
    <location>
        <begin position="54"/>
        <end position="216"/>
    </location>
</feature>
<feature type="domain" description="N-acetyltransferase" evidence="2">
    <location>
        <begin position="218"/>
        <end position="367"/>
    </location>
</feature>
<reference evidence="3 4" key="1">
    <citation type="journal article" date="2019" name="Nat. Microbiol.">
        <title>Mediterranean grassland soil C-N compound turnover is dependent on rainfall and depth, and is mediated by genomically divergent microorganisms.</title>
        <authorList>
            <person name="Diamond S."/>
            <person name="Andeer P.F."/>
            <person name="Li Z."/>
            <person name="Crits-Christoph A."/>
            <person name="Burstein D."/>
            <person name="Anantharaman K."/>
            <person name="Lane K.R."/>
            <person name="Thomas B.C."/>
            <person name="Pan C."/>
            <person name="Northen T.R."/>
            <person name="Banfield J.F."/>
        </authorList>
    </citation>
    <scope>NUCLEOTIDE SEQUENCE [LARGE SCALE GENOMIC DNA]</scope>
    <source>
        <strain evidence="3">WS_3</strain>
    </source>
</reference>
<protein>
    <submittedName>
        <fullName evidence="3">GNAT family N-acetyltransferase</fullName>
    </submittedName>
</protein>